<protein>
    <submittedName>
        <fullName evidence="2">1,4-alpha-glucan branching enzyme</fullName>
    </submittedName>
</protein>
<organism evidence="2 3">
    <name type="scientific">Cyanidiococcus yangmingshanensis</name>
    <dbReference type="NCBI Taxonomy" id="2690220"/>
    <lineage>
        <taxon>Eukaryota</taxon>
        <taxon>Rhodophyta</taxon>
        <taxon>Bangiophyceae</taxon>
        <taxon>Cyanidiales</taxon>
        <taxon>Cyanidiaceae</taxon>
        <taxon>Cyanidiococcus</taxon>
    </lineage>
</organism>
<dbReference type="GO" id="GO:0004553">
    <property type="term" value="F:hydrolase activity, hydrolyzing O-glycosyl compounds"/>
    <property type="evidence" value="ECO:0007669"/>
    <property type="project" value="InterPro"/>
</dbReference>
<dbReference type="Proteomes" id="UP000530660">
    <property type="component" value="Unassembled WGS sequence"/>
</dbReference>
<dbReference type="Gene3D" id="3.20.20.80">
    <property type="entry name" value="Glycosidases"/>
    <property type="match status" value="1"/>
</dbReference>
<gene>
    <name evidence="2" type="primary">GBE1_1</name>
    <name evidence="2" type="ORF">F1559_002064</name>
</gene>
<dbReference type="PANTHER" id="PTHR43651:SF3">
    <property type="entry name" value="1,4-ALPHA-GLUCAN-BRANCHING ENZYME"/>
    <property type="match status" value="1"/>
</dbReference>
<dbReference type="EMBL" id="VWRR01000014">
    <property type="protein sequence ID" value="KAF6001493.1"/>
    <property type="molecule type" value="Genomic_DNA"/>
</dbReference>
<dbReference type="AlphaFoldDB" id="A0A7J7IEH5"/>
<dbReference type="InterPro" id="IPR004193">
    <property type="entry name" value="Glyco_hydro_13_N"/>
</dbReference>
<feature type="domain" description="Glycoside hydrolase family 13 N-terminal" evidence="1">
    <location>
        <begin position="15"/>
        <end position="98"/>
    </location>
</feature>
<dbReference type="GO" id="GO:0003844">
    <property type="term" value="F:1,4-alpha-glucan branching enzyme activity"/>
    <property type="evidence" value="ECO:0007669"/>
    <property type="project" value="TreeGrafter"/>
</dbReference>
<dbReference type="GO" id="GO:0005975">
    <property type="term" value="P:carbohydrate metabolic process"/>
    <property type="evidence" value="ECO:0007669"/>
    <property type="project" value="InterPro"/>
</dbReference>
<dbReference type="InterPro" id="IPR013783">
    <property type="entry name" value="Ig-like_fold"/>
</dbReference>
<dbReference type="CDD" id="cd02854">
    <property type="entry name" value="E_set_GBE_euk_N"/>
    <property type="match status" value="1"/>
</dbReference>
<dbReference type="SUPFAM" id="SSF81296">
    <property type="entry name" value="E set domains"/>
    <property type="match status" value="1"/>
</dbReference>
<dbReference type="InterPro" id="IPR014756">
    <property type="entry name" value="Ig_E-set"/>
</dbReference>
<sequence>MRDGMETFSQGYRLFGFNLTEEGIWYREWAPSAAEVYLTGDFNEWNRRSHPLKREEFGRWSVFLPNNEDGSRAIPHYTKLKVVIVTPAGMELMRNPAWSQFLIQNSDTFLYDTLFWNPPPEWTYQWKHPTHVPRQEALRIYECHIGMASNEPRIGTYAEFR</sequence>
<reference evidence="2 3" key="1">
    <citation type="journal article" date="2020" name="J. Phycol.">
        <title>Comparative genome analysis reveals Cyanidiococcus gen. nov., a new extremophilic red algal genus sister to Cyanidioschyzon (Cyanidioschyzonaceae, Rhodophyta).</title>
        <authorList>
            <person name="Liu S.-L."/>
            <person name="Chiang Y.-R."/>
            <person name="Yoon H.S."/>
            <person name="Fu H.-Y."/>
        </authorList>
    </citation>
    <scope>NUCLEOTIDE SEQUENCE [LARGE SCALE GENOMIC DNA]</scope>
    <source>
        <strain evidence="2 3">THAL066</strain>
    </source>
</reference>
<dbReference type="GO" id="GO:0005737">
    <property type="term" value="C:cytoplasm"/>
    <property type="evidence" value="ECO:0007669"/>
    <property type="project" value="TreeGrafter"/>
</dbReference>
<name>A0A7J7IEH5_9RHOD</name>
<dbReference type="PANTHER" id="PTHR43651">
    <property type="entry name" value="1,4-ALPHA-GLUCAN-BRANCHING ENZYME"/>
    <property type="match status" value="1"/>
</dbReference>
<dbReference type="FunFam" id="2.60.40.10:FF:000250">
    <property type="entry name" value="1,4-alpha-glucan-branching enzyme, chloroplastic/amyloplastic"/>
    <property type="match status" value="1"/>
</dbReference>
<dbReference type="Pfam" id="PF02922">
    <property type="entry name" value="CBM_48"/>
    <property type="match status" value="1"/>
</dbReference>
<evidence type="ECO:0000313" key="2">
    <source>
        <dbReference type="EMBL" id="KAF6001493.1"/>
    </source>
</evidence>
<proteinExistence type="predicted"/>
<keyword evidence="3" id="KW-1185">Reference proteome</keyword>
<comment type="caution">
    <text evidence="2">The sequence shown here is derived from an EMBL/GenBank/DDBJ whole genome shotgun (WGS) entry which is preliminary data.</text>
</comment>
<accession>A0A7J7IEH5</accession>
<evidence type="ECO:0000259" key="1">
    <source>
        <dbReference type="Pfam" id="PF02922"/>
    </source>
</evidence>
<evidence type="ECO:0000313" key="3">
    <source>
        <dbReference type="Proteomes" id="UP000530660"/>
    </source>
</evidence>
<dbReference type="OrthoDB" id="196493at2759"/>
<dbReference type="Gene3D" id="2.60.40.10">
    <property type="entry name" value="Immunoglobulins"/>
    <property type="match status" value="1"/>
</dbReference>